<dbReference type="AlphaFoldDB" id="A0A8J7K375"/>
<dbReference type="InterPro" id="IPR027417">
    <property type="entry name" value="P-loop_NTPase"/>
</dbReference>
<dbReference type="PROSITE" id="PS50893">
    <property type="entry name" value="ABC_TRANSPORTER_2"/>
    <property type="match status" value="2"/>
</dbReference>
<dbReference type="Pfam" id="PF12848">
    <property type="entry name" value="ABC_tran_Xtn"/>
    <property type="match status" value="1"/>
</dbReference>
<comment type="caution">
    <text evidence="13">The sequence shown here is derived from an EMBL/GenBank/DDBJ whole genome shotgun (WGS) entry which is preliminary data.</text>
</comment>
<dbReference type="GO" id="GO:0005524">
    <property type="term" value="F:ATP binding"/>
    <property type="evidence" value="ECO:0007669"/>
    <property type="project" value="UniProtKB-KW"/>
</dbReference>
<keyword evidence="14" id="KW-1185">Reference proteome</keyword>
<evidence type="ECO:0000256" key="1">
    <source>
        <dbReference type="ARBA" id="ARBA00005868"/>
    </source>
</evidence>
<dbReference type="InterPro" id="IPR051309">
    <property type="entry name" value="ABCF_ATPase"/>
</dbReference>
<dbReference type="GO" id="GO:0000049">
    <property type="term" value="F:tRNA binding"/>
    <property type="evidence" value="ECO:0007669"/>
    <property type="project" value="UniProtKB-KW"/>
</dbReference>
<dbReference type="Gene3D" id="1.10.287.380">
    <property type="entry name" value="Valyl-tRNA synthetase, C-terminal domain"/>
    <property type="match status" value="1"/>
</dbReference>
<dbReference type="InterPro" id="IPR032524">
    <property type="entry name" value="ABC_tran_C"/>
</dbReference>
<dbReference type="InterPro" id="IPR003439">
    <property type="entry name" value="ABC_transporter-like_ATP-bd"/>
</dbReference>
<dbReference type="InterPro" id="IPR003593">
    <property type="entry name" value="AAA+_ATPase"/>
</dbReference>
<evidence type="ECO:0000256" key="5">
    <source>
        <dbReference type="ARBA" id="ARBA00022737"/>
    </source>
</evidence>
<dbReference type="SUPFAM" id="SSF52540">
    <property type="entry name" value="P-loop containing nucleoside triphosphate hydrolases"/>
    <property type="match status" value="2"/>
</dbReference>
<keyword evidence="3" id="KW-0820">tRNA-binding</keyword>
<dbReference type="GO" id="GO:0016887">
    <property type="term" value="F:ATP hydrolysis activity"/>
    <property type="evidence" value="ECO:0007669"/>
    <property type="project" value="InterPro"/>
</dbReference>
<dbReference type="EMBL" id="JADGIK010000001">
    <property type="protein sequence ID" value="MBF0596228.1"/>
    <property type="molecule type" value="Genomic_DNA"/>
</dbReference>
<proteinExistence type="inferred from homology"/>
<evidence type="ECO:0000256" key="3">
    <source>
        <dbReference type="ARBA" id="ARBA00022555"/>
    </source>
</evidence>
<evidence type="ECO:0000256" key="4">
    <source>
        <dbReference type="ARBA" id="ARBA00022730"/>
    </source>
</evidence>
<keyword evidence="6" id="KW-0547">Nucleotide-binding</keyword>
<dbReference type="FunFam" id="3.40.50.300:FF:000183">
    <property type="entry name" value="ABC transporter ATP-binding protein yjjK"/>
    <property type="match status" value="1"/>
</dbReference>
<dbReference type="GO" id="GO:0006412">
    <property type="term" value="P:translation"/>
    <property type="evidence" value="ECO:0007669"/>
    <property type="project" value="UniProtKB-KW"/>
</dbReference>
<dbReference type="InterPro" id="IPR032781">
    <property type="entry name" value="ABC_tran_Xtn"/>
</dbReference>
<evidence type="ECO:0000256" key="10">
    <source>
        <dbReference type="ARBA" id="ARBA00022884"/>
    </source>
</evidence>
<dbReference type="GO" id="GO:0019843">
    <property type="term" value="F:rRNA binding"/>
    <property type="evidence" value="ECO:0007669"/>
    <property type="project" value="UniProtKB-KW"/>
</dbReference>
<dbReference type="InterPro" id="IPR017871">
    <property type="entry name" value="ABC_transporter-like_CS"/>
</dbReference>
<keyword evidence="8 13" id="KW-0067">ATP-binding</keyword>
<evidence type="ECO:0000313" key="14">
    <source>
        <dbReference type="Proteomes" id="UP000608754"/>
    </source>
</evidence>
<dbReference type="Pfam" id="PF00005">
    <property type="entry name" value="ABC_tran"/>
    <property type="match status" value="2"/>
</dbReference>
<feature type="domain" description="ABC transporter" evidence="12">
    <location>
        <begin position="4"/>
        <end position="260"/>
    </location>
</feature>
<dbReference type="InterPro" id="IPR037118">
    <property type="entry name" value="Val-tRNA_synth_C_sf"/>
</dbReference>
<keyword evidence="4" id="KW-0699">rRNA-binding</keyword>
<evidence type="ECO:0000256" key="9">
    <source>
        <dbReference type="ARBA" id="ARBA00022845"/>
    </source>
</evidence>
<comment type="similarity">
    <text evidence="1">Belongs to the ABC transporter superfamily. ABCF family. Translational throttle EttA subfamily.</text>
</comment>
<dbReference type="Gene3D" id="3.40.50.300">
    <property type="entry name" value="P-loop containing nucleotide triphosphate hydrolases"/>
    <property type="match status" value="2"/>
</dbReference>
<dbReference type="Proteomes" id="UP000608754">
    <property type="component" value="Unassembled WGS sequence"/>
</dbReference>
<dbReference type="SMART" id="SM00382">
    <property type="entry name" value="AAA"/>
    <property type="match status" value="2"/>
</dbReference>
<gene>
    <name evidence="13" type="ORF">IM532_01910</name>
</gene>
<evidence type="ECO:0000256" key="2">
    <source>
        <dbReference type="ARBA" id="ARBA00022490"/>
    </source>
</evidence>
<dbReference type="GO" id="GO:0003677">
    <property type="term" value="F:DNA binding"/>
    <property type="evidence" value="ECO:0007669"/>
    <property type="project" value="InterPro"/>
</dbReference>
<dbReference type="PROSITE" id="PS00211">
    <property type="entry name" value="ABC_TRANSPORTER_1"/>
    <property type="match status" value="2"/>
</dbReference>
<keyword evidence="11" id="KW-0648">Protein biosynthesis</keyword>
<evidence type="ECO:0000259" key="12">
    <source>
        <dbReference type="PROSITE" id="PS50893"/>
    </source>
</evidence>
<dbReference type="Pfam" id="PF16326">
    <property type="entry name" value="ABC_tran_CTD"/>
    <property type="match status" value="1"/>
</dbReference>
<organism evidence="13 14">
    <name type="scientific">Faecalibacter rhinopitheci</name>
    <dbReference type="NCBI Taxonomy" id="2779678"/>
    <lineage>
        <taxon>Bacteria</taxon>
        <taxon>Pseudomonadati</taxon>
        <taxon>Bacteroidota</taxon>
        <taxon>Flavobacteriia</taxon>
        <taxon>Flavobacteriales</taxon>
        <taxon>Weeksellaceae</taxon>
        <taxon>Faecalibacter</taxon>
    </lineage>
</organism>
<keyword evidence="10" id="KW-0694">RNA-binding</keyword>
<accession>A0A8J7K375</accession>
<keyword evidence="9" id="KW-0810">Translation regulation</keyword>
<sequence length="632" mass="73279">MNFLTVENLTKSYGIRTLFHDVNFHVNEGDQIAFVAKNGSGKSTLLKILSGLETPDSGDVRPGKGVKILMLDQSDEFEENLKAEEYIFNHSNEVLDVVRQYDHMIENDPSNPELMDIMGKMDMLDAWRVEPVIKEILSKLKIDFLDQKIGKLSGGQRKRISLAKFLIDLSFEQGYVLLILDEPTNHLDIEMVEWLEYFLNKENKTLILVTHDRYFLDAICTKILEMEDKTLYVHSGNYETYITNKALRIDNQNASIDKAKNLYRKEIEWMRRQPKARTTKSKSRIDSFYDTEKAAKHKIVDQKVKLEMVMTRLGQKIIEMEHVSKAFGQKKILDDFSYVFARGAKIGLVGKNGVGKTTFLKMLEGAESSDSGIIDRGETLNIGHFKQDGINFKEDERVIEFVKDIADFFPLSNGKEMRAEQFLEMFLFSPEQQHTQISRLSGGEKKRLQLLSILYRNPNFLILDEPTNDLDLPTLTVLESFLEDYQGCLLVVSHDRYFMDKVVDELMIFEGEGKVSRYMGTYTEYHIEEKEKPKVEQENIKIEKVDIVKEEVKPIVKHVETKSRKLSYKEQRELEQINKELPVLEVKKAELTSLLSDPNLPYDKIAIIGDDLQKVVDLIEEYEFRWLELSEE</sequence>
<keyword evidence="7" id="KW-0378">Hydrolase</keyword>
<reference evidence="13" key="1">
    <citation type="submission" date="2020-10" db="EMBL/GenBank/DDBJ databases">
        <authorList>
            <person name="Lu T."/>
            <person name="Wang Q."/>
            <person name="Han X."/>
        </authorList>
    </citation>
    <scope>NUCLEOTIDE SEQUENCE</scope>
    <source>
        <strain evidence="13">WQ 117</strain>
    </source>
</reference>
<evidence type="ECO:0000313" key="13">
    <source>
        <dbReference type="EMBL" id="MBF0596228.1"/>
    </source>
</evidence>
<evidence type="ECO:0000256" key="8">
    <source>
        <dbReference type="ARBA" id="ARBA00022840"/>
    </source>
</evidence>
<dbReference type="CDD" id="cd03221">
    <property type="entry name" value="ABCF_EF-3"/>
    <property type="match status" value="2"/>
</dbReference>
<dbReference type="RefSeq" id="WP_194181755.1">
    <property type="nucleotide sequence ID" value="NZ_JADGIK010000001.1"/>
</dbReference>
<dbReference type="PANTHER" id="PTHR42855">
    <property type="entry name" value="ABC TRANSPORTER ATP-BINDING SUBUNIT"/>
    <property type="match status" value="1"/>
</dbReference>
<evidence type="ECO:0000256" key="7">
    <source>
        <dbReference type="ARBA" id="ARBA00022801"/>
    </source>
</evidence>
<keyword evidence="2" id="KW-0963">Cytoplasm</keyword>
<dbReference type="GO" id="GO:0006417">
    <property type="term" value="P:regulation of translation"/>
    <property type="evidence" value="ECO:0007669"/>
    <property type="project" value="UniProtKB-KW"/>
</dbReference>
<name>A0A8J7K375_9FLAO</name>
<keyword evidence="5" id="KW-0677">Repeat</keyword>
<evidence type="ECO:0000256" key="11">
    <source>
        <dbReference type="ARBA" id="ARBA00022917"/>
    </source>
</evidence>
<dbReference type="FunFam" id="3.40.50.300:FF:000011">
    <property type="entry name" value="Putative ABC transporter ATP-binding component"/>
    <property type="match status" value="1"/>
</dbReference>
<protein>
    <submittedName>
        <fullName evidence="13">ABC-F family ATP-binding cassette domain-containing protein</fullName>
    </submittedName>
</protein>
<feature type="domain" description="ABC transporter" evidence="12">
    <location>
        <begin position="318"/>
        <end position="537"/>
    </location>
</feature>
<dbReference type="PANTHER" id="PTHR42855:SF1">
    <property type="entry name" value="ABC TRANSPORTER DOMAIN-CONTAINING PROTEIN"/>
    <property type="match status" value="1"/>
</dbReference>
<evidence type="ECO:0000256" key="6">
    <source>
        <dbReference type="ARBA" id="ARBA00022741"/>
    </source>
</evidence>